<evidence type="ECO:0000313" key="9">
    <source>
        <dbReference type="Proteomes" id="UP001583177"/>
    </source>
</evidence>
<dbReference type="PANTHER" id="PTHR46078:SF2">
    <property type="entry name" value="FORK-HEAD DOMAIN-CONTAINING PROTEIN"/>
    <property type="match status" value="1"/>
</dbReference>
<evidence type="ECO:0000256" key="1">
    <source>
        <dbReference type="ARBA" id="ARBA00023015"/>
    </source>
</evidence>
<dbReference type="Gene3D" id="1.10.10.10">
    <property type="entry name" value="Winged helix-like DNA-binding domain superfamily/Winged helix DNA-binding domain"/>
    <property type="match status" value="1"/>
</dbReference>
<dbReference type="InterPro" id="IPR045912">
    <property type="entry name" value="FOXJ2/3-like"/>
</dbReference>
<evidence type="ECO:0000256" key="6">
    <source>
        <dbReference type="SAM" id="MobiDB-lite"/>
    </source>
</evidence>
<dbReference type="CDD" id="cd20032">
    <property type="entry name" value="FH_FOXO"/>
    <property type="match status" value="1"/>
</dbReference>
<protein>
    <recommendedName>
        <fullName evidence="7">Fork-head domain-containing protein</fullName>
    </recommendedName>
</protein>
<evidence type="ECO:0000259" key="7">
    <source>
        <dbReference type="PROSITE" id="PS50039"/>
    </source>
</evidence>
<feature type="region of interest" description="Disordered" evidence="6">
    <location>
        <begin position="185"/>
        <end position="284"/>
    </location>
</feature>
<dbReference type="Pfam" id="PF00250">
    <property type="entry name" value="Forkhead"/>
    <property type="match status" value="1"/>
</dbReference>
<dbReference type="PROSITE" id="PS50039">
    <property type="entry name" value="FORK_HEAD_3"/>
    <property type="match status" value="1"/>
</dbReference>
<dbReference type="PROSITE" id="PS00658">
    <property type="entry name" value="FORK_HEAD_2"/>
    <property type="match status" value="1"/>
</dbReference>
<evidence type="ECO:0000256" key="4">
    <source>
        <dbReference type="ARBA" id="ARBA00023242"/>
    </source>
</evidence>
<dbReference type="InterPro" id="IPR001766">
    <property type="entry name" value="Fork_head_dom"/>
</dbReference>
<reference evidence="8 9" key="1">
    <citation type="journal article" date="2024" name="IMA Fungus">
        <title>IMA Genome - F19 : A genome assembly and annotation guide to empower mycologists, including annotated draft genome sequences of Ceratocystis pirilliformis, Diaporthe australafricana, Fusarium ophioides, Paecilomyces lecythidis, and Sporothrix stenoceras.</title>
        <authorList>
            <person name="Aylward J."/>
            <person name="Wilson A.M."/>
            <person name="Visagie C.M."/>
            <person name="Spraker J."/>
            <person name="Barnes I."/>
            <person name="Buitendag C."/>
            <person name="Ceriani C."/>
            <person name="Del Mar Angel L."/>
            <person name="du Plessis D."/>
            <person name="Fuchs T."/>
            <person name="Gasser K."/>
            <person name="Kramer D."/>
            <person name="Li W."/>
            <person name="Munsamy K."/>
            <person name="Piso A."/>
            <person name="Price J.L."/>
            <person name="Sonnekus B."/>
            <person name="Thomas C."/>
            <person name="van der Nest A."/>
            <person name="van Dijk A."/>
            <person name="van Heerden A."/>
            <person name="van Vuuren N."/>
            <person name="Yilmaz N."/>
            <person name="Duong T.A."/>
            <person name="van der Merwe N.A."/>
            <person name="Wingfield M.J."/>
            <person name="Wingfield B.D."/>
        </authorList>
    </citation>
    <scope>NUCLEOTIDE SEQUENCE [LARGE SCALE GENOMIC DNA]</scope>
    <source>
        <strain evidence="8 9">CMW 18300</strain>
    </source>
</reference>
<sequence>MGTDAICIGQEDTAPLPGLDIDMDADMVYNPGLYDVEDALGSRSSAEPAGGKNDEPYAQLIYRAFLSRPNKSMTLQEIYQWFRENTDKAKSTGKGWQNSIRHNLSMNGAFTKRSSNQSGLNNDGSLSLDASGTDGRKSTEWFLEPKYYCGVESTTRYRKGNSKSAVRAHRGDRAMDGNVKAVSGRKGGYQAAHNRKRVKAEQQQEAARQRNRLQRCGPPYYLDEEGHYNPECPPQLPPNTSSPFHTQAPVGMDRVAGMPPSRRSHLTPSYFPSPDLGSAHDQYRKGLSSDFDHAEEPTTPPGSGHDTPVDDLSFGTKYHHPYPHGFINSPEGYGYQPAPAVISPAVFTRQQGYTLGQVTGICEPPAGIEPPPLFVHGNNLTAEDAAAIFAVNARWANAGPYCG</sequence>
<dbReference type="PANTHER" id="PTHR46078">
    <property type="entry name" value="FORKHEAD BOX PROTEIN J2 FAMILY MEMBER"/>
    <property type="match status" value="1"/>
</dbReference>
<feature type="domain" description="Fork-head" evidence="7">
    <location>
        <begin position="52"/>
        <end position="162"/>
    </location>
</feature>
<dbReference type="InterPro" id="IPR030456">
    <property type="entry name" value="TF_fork_head_CS_2"/>
</dbReference>
<proteinExistence type="predicted"/>
<dbReference type="SUPFAM" id="SSF46785">
    <property type="entry name" value="Winged helix' DNA-binding domain"/>
    <property type="match status" value="1"/>
</dbReference>
<dbReference type="Proteomes" id="UP001583177">
    <property type="component" value="Unassembled WGS sequence"/>
</dbReference>
<accession>A0ABR3XCA4</accession>
<keyword evidence="1" id="KW-0805">Transcription regulation</keyword>
<dbReference type="PRINTS" id="PR00053">
    <property type="entry name" value="FORKHEAD"/>
</dbReference>
<comment type="subcellular location">
    <subcellularLocation>
        <location evidence="5">Nucleus</location>
    </subcellularLocation>
</comment>
<evidence type="ECO:0000256" key="2">
    <source>
        <dbReference type="ARBA" id="ARBA00023125"/>
    </source>
</evidence>
<feature type="compositionally biased region" description="Polar residues" evidence="6">
    <location>
        <begin position="110"/>
        <end position="130"/>
    </location>
</feature>
<keyword evidence="3" id="KW-0804">Transcription</keyword>
<dbReference type="EMBL" id="JAWRVE010000025">
    <property type="protein sequence ID" value="KAL1873580.1"/>
    <property type="molecule type" value="Genomic_DNA"/>
</dbReference>
<dbReference type="InterPro" id="IPR036388">
    <property type="entry name" value="WH-like_DNA-bd_sf"/>
</dbReference>
<feature type="DNA-binding region" description="Fork-head" evidence="5">
    <location>
        <begin position="52"/>
        <end position="162"/>
    </location>
</feature>
<keyword evidence="4 5" id="KW-0539">Nucleus</keyword>
<evidence type="ECO:0000313" key="8">
    <source>
        <dbReference type="EMBL" id="KAL1873580.1"/>
    </source>
</evidence>
<keyword evidence="9" id="KW-1185">Reference proteome</keyword>
<organism evidence="8 9">
    <name type="scientific">Diaporthe australafricana</name>
    <dbReference type="NCBI Taxonomy" id="127596"/>
    <lineage>
        <taxon>Eukaryota</taxon>
        <taxon>Fungi</taxon>
        <taxon>Dikarya</taxon>
        <taxon>Ascomycota</taxon>
        <taxon>Pezizomycotina</taxon>
        <taxon>Sordariomycetes</taxon>
        <taxon>Sordariomycetidae</taxon>
        <taxon>Diaporthales</taxon>
        <taxon>Diaporthaceae</taxon>
        <taxon>Diaporthe</taxon>
    </lineage>
</organism>
<evidence type="ECO:0000256" key="5">
    <source>
        <dbReference type="PROSITE-ProRule" id="PRU00089"/>
    </source>
</evidence>
<feature type="region of interest" description="Disordered" evidence="6">
    <location>
        <begin position="110"/>
        <end position="136"/>
    </location>
</feature>
<gene>
    <name evidence="8" type="ORF">Daus18300_003947</name>
</gene>
<keyword evidence="2 5" id="KW-0238">DNA-binding</keyword>
<dbReference type="InterPro" id="IPR036390">
    <property type="entry name" value="WH_DNA-bd_sf"/>
</dbReference>
<dbReference type="SMART" id="SM00339">
    <property type="entry name" value="FH"/>
    <property type="match status" value="1"/>
</dbReference>
<name>A0ABR3XCA4_9PEZI</name>
<evidence type="ECO:0000256" key="3">
    <source>
        <dbReference type="ARBA" id="ARBA00023163"/>
    </source>
</evidence>
<comment type="caution">
    <text evidence="8">The sequence shown here is derived from an EMBL/GenBank/DDBJ whole genome shotgun (WGS) entry which is preliminary data.</text>
</comment>